<evidence type="ECO:0000256" key="4">
    <source>
        <dbReference type="ARBA" id="ARBA00022679"/>
    </source>
</evidence>
<organism evidence="15">
    <name type="scientific">Caligus rogercresseyi</name>
    <name type="common">Sea louse</name>
    <dbReference type="NCBI Taxonomy" id="217165"/>
    <lineage>
        <taxon>Eukaryota</taxon>
        <taxon>Metazoa</taxon>
        <taxon>Ecdysozoa</taxon>
        <taxon>Arthropoda</taxon>
        <taxon>Crustacea</taxon>
        <taxon>Multicrustacea</taxon>
        <taxon>Hexanauplia</taxon>
        <taxon>Copepoda</taxon>
        <taxon>Siphonostomatoida</taxon>
        <taxon>Caligidae</taxon>
        <taxon>Caligus</taxon>
    </lineage>
</organism>
<gene>
    <name evidence="15" type="primary">ADK</name>
</gene>
<dbReference type="GO" id="GO:0005634">
    <property type="term" value="C:nucleus"/>
    <property type="evidence" value="ECO:0007669"/>
    <property type="project" value="UniProtKB-SubCell"/>
</dbReference>
<evidence type="ECO:0000256" key="3">
    <source>
        <dbReference type="ARBA" id="ARBA00012119"/>
    </source>
</evidence>
<dbReference type="GO" id="GO:0006144">
    <property type="term" value="P:purine nucleobase metabolic process"/>
    <property type="evidence" value="ECO:0007669"/>
    <property type="project" value="TreeGrafter"/>
</dbReference>
<dbReference type="GO" id="GO:0004001">
    <property type="term" value="F:adenosine kinase activity"/>
    <property type="evidence" value="ECO:0007669"/>
    <property type="project" value="UniProtKB-UniRule"/>
</dbReference>
<dbReference type="GO" id="GO:0044209">
    <property type="term" value="P:AMP salvage"/>
    <property type="evidence" value="ECO:0007669"/>
    <property type="project" value="UniProtKB-UniRule"/>
</dbReference>
<dbReference type="EC" id="2.7.1.20" evidence="3 13"/>
<evidence type="ECO:0000256" key="8">
    <source>
        <dbReference type="ARBA" id="ARBA00022840"/>
    </source>
</evidence>
<evidence type="ECO:0000256" key="6">
    <source>
        <dbReference type="ARBA" id="ARBA00022741"/>
    </source>
</evidence>
<comment type="cofactor">
    <cofactor evidence="13">
        <name>Mg(2+)</name>
        <dbReference type="ChEBI" id="CHEBI:18420"/>
    </cofactor>
    <text evidence="13">Binds 3 Mg(2+) ions per subunit.</text>
</comment>
<keyword evidence="8 13" id="KW-0067">ATP-binding</keyword>
<protein>
    <recommendedName>
        <fullName evidence="11 13">Adenosine kinase</fullName>
        <shortName evidence="13">AK</shortName>
        <ecNumber evidence="3 13">2.7.1.20</ecNumber>
    </recommendedName>
    <alternativeName>
        <fullName evidence="13">Adenosine 5'-phosphotransferase</fullName>
    </alternativeName>
</protein>
<dbReference type="SUPFAM" id="SSF53613">
    <property type="entry name" value="Ribokinase-like"/>
    <property type="match status" value="1"/>
</dbReference>
<evidence type="ECO:0000256" key="1">
    <source>
        <dbReference type="ARBA" id="ARBA00004801"/>
    </source>
</evidence>
<keyword evidence="4 13" id="KW-0808">Transferase</keyword>
<comment type="subunit">
    <text evidence="13">Monomer.</text>
</comment>
<dbReference type="EMBL" id="BT077059">
    <property type="protein sequence ID" value="ACO11483.1"/>
    <property type="molecule type" value="mRNA"/>
</dbReference>
<evidence type="ECO:0000256" key="12">
    <source>
        <dbReference type="PIRSR" id="PIRSR601805-1"/>
    </source>
</evidence>
<evidence type="ECO:0000256" key="5">
    <source>
        <dbReference type="ARBA" id="ARBA00022726"/>
    </source>
</evidence>
<dbReference type="PANTHER" id="PTHR45769">
    <property type="entry name" value="ADENOSINE KINASE"/>
    <property type="match status" value="1"/>
</dbReference>
<dbReference type="CDD" id="cd01168">
    <property type="entry name" value="adenosine_kinase"/>
    <property type="match status" value="1"/>
</dbReference>
<dbReference type="GO" id="GO:0005524">
    <property type="term" value="F:ATP binding"/>
    <property type="evidence" value="ECO:0007669"/>
    <property type="project" value="UniProtKB-UniRule"/>
</dbReference>
<dbReference type="Gene3D" id="3.40.1190.20">
    <property type="match status" value="1"/>
</dbReference>
<comment type="catalytic activity">
    <reaction evidence="10 13">
        <text>adenosine + ATP = AMP + ADP + H(+)</text>
        <dbReference type="Rhea" id="RHEA:20824"/>
        <dbReference type="ChEBI" id="CHEBI:15378"/>
        <dbReference type="ChEBI" id="CHEBI:16335"/>
        <dbReference type="ChEBI" id="CHEBI:30616"/>
        <dbReference type="ChEBI" id="CHEBI:456215"/>
        <dbReference type="ChEBI" id="CHEBI:456216"/>
        <dbReference type="EC" id="2.7.1.20"/>
    </reaction>
</comment>
<feature type="domain" description="Carbohydrate kinase PfkB" evidence="14">
    <location>
        <begin position="27"/>
        <end position="335"/>
    </location>
</feature>
<accession>C1BP51</accession>
<evidence type="ECO:0000256" key="11">
    <source>
        <dbReference type="ARBA" id="ARBA00068771"/>
    </source>
</evidence>
<evidence type="ECO:0000313" key="16">
    <source>
        <dbReference type="EMBL" id="ACO11483.1"/>
    </source>
</evidence>
<comment type="function">
    <text evidence="13">ATP dependent phosphorylation of adenosine and other related nucleoside analogs to monophosphate derivatives.</text>
</comment>
<keyword evidence="6 13" id="KW-0547">Nucleotide-binding</keyword>
<keyword evidence="9 13" id="KW-0460">Magnesium</keyword>
<sequence>MAPVVVNILGMGNPLLDISSSVDPSMITKYNLKANDAILTEEEAIFEDMKKLPGIEYIAGGSTQNTIRVSQWILGSEGSTCYMGCIGKDESGDILRKKVSEAGVEGIYHVHDSIPTGKCAVLITGMDRSLVTKLDAANHFSVSHLEKPEHWKKVEDAKVVYSAGFFITVSPDSMMKVGEFVGKDASKTYALNLSAPFICSFFKEPLDKVIRHADIIFCNESEAEAYAEASKWDTKDIPTIAKKISALPKSGKPGRLTIVTQGKLPVVVSKACGETKTFDITALKAEDMVDTNGAGDAFAGGFLAQYSLGKPLDVCVKCGIWAASVIIQRSGCTYPDKMEFTS</sequence>
<evidence type="ECO:0000256" key="13">
    <source>
        <dbReference type="RuleBase" id="RU368116"/>
    </source>
</evidence>
<dbReference type="InterPro" id="IPR002173">
    <property type="entry name" value="Carboh/pur_kinase_PfkB_CS"/>
</dbReference>
<reference evidence="15" key="1">
    <citation type="submission" date="2009-03" db="EMBL/GenBank/DDBJ databases">
        <title>Caligus rogercresseyi ESTs and full-length cDNAs.</title>
        <authorList>
            <person name="Yasuike M."/>
            <person name="von Schalburg K."/>
            <person name="Cooper G."/>
            <person name="Leong J."/>
            <person name="Jones S.R.M."/>
            <person name="Koop B.F."/>
        </authorList>
    </citation>
    <scope>NUCLEOTIDE SEQUENCE</scope>
    <source>
        <tissue evidence="16">Whole body</tissue>
        <tissue evidence="15">Whole tissue</tissue>
    </source>
</reference>
<evidence type="ECO:0000259" key="14">
    <source>
        <dbReference type="Pfam" id="PF00294"/>
    </source>
</evidence>
<dbReference type="Gene3D" id="3.30.1110.10">
    <property type="match status" value="1"/>
</dbReference>
<dbReference type="InterPro" id="IPR011611">
    <property type="entry name" value="PfkB_dom"/>
</dbReference>
<keyword evidence="5 13" id="KW-0660">Purine salvage</keyword>
<keyword evidence="7 13" id="KW-0418">Kinase</keyword>
<dbReference type="GO" id="GO:0006166">
    <property type="term" value="P:purine ribonucleoside salvage"/>
    <property type="evidence" value="ECO:0007669"/>
    <property type="project" value="UniProtKB-KW"/>
</dbReference>
<evidence type="ECO:0000256" key="2">
    <source>
        <dbReference type="ARBA" id="ARBA00010688"/>
    </source>
</evidence>
<dbReference type="UniPathway" id="UPA00588">
    <property type="reaction ID" value="UER00659"/>
</dbReference>
<comment type="similarity">
    <text evidence="2 13">Belongs to the carbohydrate kinase PfkB family.</text>
</comment>
<dbReference type="PROSITE" id="PS00584">
    <property type="entry name" value="PFKB_KINASES_2"/>
    <property type="match status" value="1"/>
</dbReference>
<comment type="subcellular location">
    <subcellularLocation>
        <location evidence="13">Nucleus</location>
    </subcellularLocation>
</comment>
<name>C1BP51_CALRO</name>
<dbReference type="FunFam" id="3.40.1190.20:FF:000076">
    <property type="entry name" value="Adenosine kinase"/>
    <property type="match status" value="1"/>
</dbReference>
<dbReference type="InterPro" id="IPR029056">
    <property type="entry name" value="Ribokinase-like"/>
</dbReference>
<dbReference type="PRINTS" id="PR00989">
    <property type="entry name" value="ADENOKINASE"/>
</dbReference>
<evidence type="ECO:0000256" key="10">
    <source>
        <dbReference type="ARBA" id="ARBA00051362"/>
    </source>
</evidence>
<proteinExistence type="evidence at transcript level"/>
<dbReference type="GO" id="GO:0005829">
    <property type="term" value="C:cytosol"/>
    <property type="evidence" value="ECO:0007669"/>
    <property type="project" value="TreeGrafter"/>
</dbReference>
<comment type="pathway">
    <text evidence="1 13">Purine metabolism; AMP biosynthesis via salvage pathway; AMP from adenosine: step 1/1.</text>
</comment>
<evidence type="ECO:0000256" key="7">
    <source>
        <dbReference type="ARBA" id="ARBA00022777"/>
    </source>
</evidence>
<dbReference type="EMBL" id="BT076380">
    <property type="protein sequence ID" value="ACO10804.1"/>
    <property type="molecule type" value="mRNA"/>
</dbReference>
<feature type="active site" description="Proton acceptor" evidence="12">
    <location>
        <position position="296"/>
    </location>
</feature>
<dbReference type="AlphaFoldDB" id="C1BP51"/>
<dbReference type="InterPro" id="IPR001805">
    <property type="entry name" value="Adenokinase"/>
</dbReference>
<evidence type="ECO:0000256" key="9">
    <source>
        <dbReference type="ARBA" id="ARBA00022842"/>
    </source>
</evidence>
<dbReference type="Pfam" id="PF00294">
    <property type="entry name" value="PfkB"/>
    <property type="match status" value="1"/>
</dbReference>
<dbReference type="PANTHER" id="PTHR45769:SF3">
    <property type="entry name" value="ADENOSINE KINASE"/>
    <property type="match status" value="1"/>
</dbReference>
<evidence type="ECO:0000313" key="15">
    <source>
        <dbReference type="EMBL" id="ACO10804.1"/>
    </source>
</evidence>
<keyword evidence="13" id="KW-0539">Nucleus</keyword>